<dbReference type="InterPro" id="IPR050640">
    <property type="entry name" value="Bact_2-comp_sensor_kinase"/>
</dbReference>
<accession>A0A921MQY7</accession>
<dbReference type="AlphaFoldDB" id="A0A921MQY7"/>
<dbReference type="Pfam" id="PF06580">
    <property type="entry name" value="His_kinase"/>
    <property type="match status" value="1"/>
</dbReference>
<organism evidence="3 4">
    <name type="scientific">Barnesiella viscericola</name>
    <dbReference type="NCBI Taxonomy" id="397865"/>
    <lineage>
        <taxon>Bacteria</taxon>
        <taxon>Pseudomonadati</taxon>
        <taxon>Bacteroidota</taxon>
        <taxon>Bacteroidia</taxon>
        <taxon>Bacteroidales</taxon>
        <taxon>Barnesiellaceae</taxon>
        <taxon>Barnesiella</taxon>
    </lineage>
</organism>
<comment type="caution">
    <text evidence="3">The sequence shown here is derived from an EMBL/GenBank/DDBJ whole genome shotgun (WGS) entry which is preliminary data.</text>
</comment>
<sequence length="336" mass="39149">MTNYTRISTYIDLIFCLVILPLLIMLVPVEKWIIHHTYFMLTLIVYIYLLYFTYRKANIPGLVMQRKFGLVTILFTALLLITWGISQIPIPKDDFINSPRDWGIRQHIRTLSVWFFFLVVTGFSLAIEVTVELFRQILSKQEIEAEKNKAELALYKAQINPHFLFNTLNALYGLVLTKSDKTESAFIQFSNILKYMYAQTTLDTIPICNEIDYIRQYVDLQSLRLNKHTHIEFHTETDDEQAQIPPMILITFVENAFKYGTSSDIDCTIYIKIAVKSGVLVFETENSIMKEKKEPTPAIGIENCRKRLELLYPDRFTLVTAQEGNQFKTKLTIQLQ</sequence>
<dbReference type="Proteomes" id="UP000757103">
    <property type="component" value="Unassembled WGS sequence"/>
</dbReference>
<dbReference type="GO" id="GO:0016020">
    <property type="term" value="C:membrane"/>
    <property type="evidence" value="ECO:0007669"/>
    <property type="project" value="InterPro"/>
</dbReference>
<dbReference type="InterPro" id="IPR010559">
    <property type="entry name" value="Sig_transdc_His_kin_internal"/>
</dbReference>
<dbReference type="EMBL" id="DYUD01000012">
    <property type="protein sequence ID" value="HJG88562.1"/>
    <property type="molecule type" value="Genomic_DNA"/>
</dbReference>
<dbReference type="Gene3D" id="3.30.565.10">
    <property type="entry name" value="Histidine kinase-like ATPase, C-terminal domain"/>
    <property type="match status" value="1"/>
</dbReference>
<proteinExistence type="predicted"/>
<dbReference type="PANTHER" id="PTHR34220">
    <property type="entry name" value="SENSOR HISTIDINE KINASE YPDA"/>
    <property type="match status" value="1"/>
</dbReference>
<keyword evidence="3" id="KW-0808">Transferase</keyword>
<feature type="transmembrane region" description="Helical" evidence="1">
    <location>
        <begin position="110"/>
        <end position="131"/>
    </location>
</feature>
<reference evidence="3" key="2">
    <citation type="submission" date="2021-09" db="EMBL/GenBank/DDBJ databases">
        <authorList>
            <person name="Gilroy R."/>
        </authorList>
    </citation>
    <scope>NUCLEOTIDE SEQUENCE</scope>
    <source>
        <strain evidence="3">CHK121-7720</strain>
    </source>
</reference>
<evidence type="ECO:0000313" key="4">
    <source>
        <dbReference type="Proteomes" id="UP000757103"/>
    </source>
</evidence>
<name>A0A921MQY7_9BACT</name>
<feature type="transmembrane region" description="Helical" evidence="1">
    <location>
        <begin position="33"/>
        <end position="52"/>
    </location>
</feature>
<keyword evidence="1" id="KW-0472">Membrane</keyword>
<dbReference type="InterPro" id="IPR036890">
    <property type="entry name" value="HATPase_C_sf"/>
</dbReference>
<feature type="transmembrane region" description="Helical" evidence="1">
    <location>
        <begin position="7"/>
        <end position="27"/>
    </location>
</feature>
<evidence type="ECO:0000313" key="3">
    <source>
        <dbReference type="EMBL" id="HJG88562.1"/>
    </source>
</evidence>
<reference evidence="3" key="1">
    <citation type="journal article" date="2021" name="PeerJ">
        <title>Extensive microbial diversity within the chicken gut microbiome revealed by metagenomics and culture.</title>
        <authorList>
            <person name="Gilroy R."/>
            <person name="Ravi A."/>
            <person name="Getino M."/>
            <person name="Pursley I."/>
            <person name="Horton D.L."/>
            <person name="Alikhan N.F."/>
            <person name="Baker D."/>
            <person name="Gharbi K."/>
            <person name="Hall N."/>
            <person name="Watson M."/>
            <person name="Adriaenssens E.M."/>
            <person name="Foster-Nyarko E."/>
            <person name="Jarju S."/>
            <person name="Secka A."/>
            <person name="Antonio M."/>
            <person name="Oren A."/>
            <person name="Chaudhuri R.R."/>
            <person name="La Ragione R."/>
            <person name="Hildebrand F."/>
            <person name="Pallen M.J."/>
        </authorList>
    </citation>
    <scope>NUCLEOTIDE SEQUENCE</scope>
    <source>
        <strain evidence="3">CHK121-7720</strain>
    </source>
</reference>
<gene>
    <name evidence="3" type="ORF">K8U91_03675</name>
</gene>
<dbReference type="PANTHER" id="PTHR34220:SF7">
    <property type="entry name" value="SENSOR HISTIDINE KINASE YPDA"/>
    <property type="match status" value="1"/>
</dbReference>
<feature type="domain" description="Signal transduction histidine kinase internal region" evidence="2">
    <location>
        <begin position="150"/>
        <end position="227"/>
    </location>
</feature>
<evidence type="ECO:0000256" key="1">
    <source>
        <dbReference type="SAM" id="Phobius"/>
    </source>
</evidence>
<evidence type="ECO:0000259" key="2">
    <source>
        <dbReference type="Pfam" id="PF06580"/>
    </source>
</evidence>
<dbReference type="RefSeq" id="WP_273305650.1">
    <property type="nucleotide sequence ID" value="NZ_DYUD01000012.1"/>
</dbReference>
<protein>
    <submittedName>
        <fullName evidence="3">Histidine kinase</fullName>
    </submittedName>
</protein>
<keyword evidence="1" id="KW-0812">Transmembrane</keyword>
<keyword evidence="3" id="KW-0418">Kinase</keyword>
<keyword evidence="1" id="KW-1133">Transmembrane helix</keyword>
<dbReference type="GO" id="GO:0000155">
    <property type="term" value="F:phosphorelay sensor kinase activity"/>
    <property type="evidence" value="ECO:0007669"/>
    <property type="project" value="InterPro"/>
</dbReference>
<feature type="transmembrane region" description="Helical" evidence="1">
    <location>
        <begin position="68"/>
        <end position="90"/>
    </location>
</feature>